<organism evidence="1 2">
    <name type="scientific">Candidatus Aveggerthella stercoripullorum</name>
    <dbReference type="NCBI Taxonomy" id="2840688"/>
    <lineage>
        <taxon>Bacteria</taxon>
        <taxon>Bacillati</taxon>
        <taxon>Actinomycetota</taxon>
        <taxon>Coriobacteriia</taxon>
        <taxon>Eggerthellales</taxon>
        <taxon>Eggerthellaceae</taxon>
        <taxon>Eggerthellaceae incertae sedis</taxon>
        <taxon>Candidatus Aveggerthella</taxon>
    </lineage>
</organism>
<reference evidence="1" key="2">
    <citation type="journal article" date="2021" name="PeerJ">
        <title>Extensive microbial diversity within the chicken gut microbiome revealed by metagenomics and culture.</title>
        <authorList>
            <person name="Gilroy R."/>
            <person name="Ravi A."/>
            <person name="Getino M."/>
            <person name="Pursley I."/>
            <person name="Horton D.L."/>
            <person name="Alikhan N.F."/>
            <person name="Baker D."/>
            <person name="Gharbi K."/>
            <person name="Hall N."/>
            <person name="Watson M."/>
            <person name="Adriaenssens E.M."/>
            <person name="Foster-Nyarko E."/>
            <person name="Jarju S."/>
            <person name="Secka A."/>
            <person name="Antonio M."/>
            <person name="Oren A."/>
            <person name="Chaudhuri R.R."/>
            <person name="La Ragione R."/>
            <person name="Hildebrand F."/>
            <person name="Pallen M.J."/>
        </authorList>
    </citation>
    <scope>NUCLEOTIDE SEQUENCE</scope>
    <source>
        <strain evidence="1">ChiGjej1B1-2707</strain>
    </source>
</reference>
<comment type="caution">
    <text evidence="1">The sequence shown here is derived from an EMBL/GenBank/DDBJ whole genome shotgun (WGS) entry which is preliminary data.</text>
</comment>
<accession>A0A9D1A221</accession>
<gene>
    <name evidence="1" type="ORF">IAA69_05225</name>
</gene>
<evidence type="ECO:0000313" key="1">
    <source>
        <dbReference type="EMBL" id="HIR01648.1"/>
    </source>
</evidence>
<proteinExistence type="predicted"/>
<name>A0A9D1A221_9ACTN</name>
<protein>
    <recommendedName>
        <fullName evidence="3">YolD-like protein</fullName>
    </recommendedName>
</protein>
<evidence type="ECO:0008006" key="3">
    <source>
        <dbReference type="Google" id="ProtNLM"/>
    </source>
</evidence>
<dbReference type="EMBL" id="DVGB01000060">
    <property type="protein sequence ID" value="HIR01648.1"/>
    <property type="molecule type" value="Genomic_DNA"/>
</dbReference>
<reference evidence="1" key="1">
    <citation type="submission" date="2020-10" db="EMBL/GenBank/DDBJ databases">
        <authorList>
            <person name="Gilroy R."/>
        </authorList>
    </citation>
    <scope>NUCLEOTIDE SEQUENCE</scope>
    <source>
        <strain evidence="1">ChiGjej1B1-2707</strain>
    </source>
</reference>
<dbReference type="AlphaFoldDB" id="A0A9D1A221"/>
<sequence length="119" mass="13531">MRDIAVRRGKDGPHAARAHADRARQFMPFAALKGYHELAHEQEFVRQPRRDMTDERARILSETVATLRKGDRVRAVHYENGAYATACGVIAGVDLAFRSLAIEKKRISFDDILSLERLQ</sequence>
<evidence type="ECO:0000313" key="2">
    <source>
        <dbReference type="Proteomes" id="UP000824261"/>
    </source>
</evidence>
<dbReference type="Proteomes" id="UP000824261">
    <property type="component" value="Unassembled WGS sequence"/>
</dbReference>